<comment type="pathway">
    <text evidence="1">Glycolipid biosynthesis; glycosylphosphatidylinositol-anchor biosynthesis.</text>
</comment>
<dbReference type="Proteomes" id="UP000278807">
    <property type="component" value="Unassembled WGS sequence"/>
</dbReference>
<feature type="transmembrane region" description="Helical" evidence="1">
    <location>
        <begin position="162"/>
        <end position="180"/>
    </location>
</feature>
<dbReference type="PANTHER" id="PTHR12250:SF0">
    <property type="entry name" value="GPI ETHANOLAMINE PHOSPHATE TRANSFERASE 1"/>
    <property type="match status" value="1"/>
</dbReference>
<gene>
    <name evidence="3" type="ORF">HNAJ_LOCUS3246</name>
</gene>
<dbReference type="GO" id="GO:0051377">
    <property type="term" value="F:mannose-ethanolamine phosphotransferase activity"/>
    <property type="evidence" value="ECO:0007669"/>
    <property type="project" value="UniProtKB-UniRule"/>
</dbReference>
<dbReference type="OrthoDB" id="6238636at2759"/>
<feature type="transmembrane region" description="Helical" evidence="1">
    <location>
        <begin position="68"/>
        <end position="86"/>
    </location>
</feature>
<dbReference type="STRING" id="102285.A0A0R3T859"/>
<proteinExistence type="inferred from homology"/>
<keyword evidence="1" id="KW-0812">Transmembrane</keyword>
<protein>
    <recommendedName>
        <fullName evidence="1">GPI ethanolamine phosphate transferase 1</fullName>
        <ecNumber evidence="1">2.-.-.-</ecNumber>
    </recommendedName>
</protein>
<evidence type="ECO:0000259" key="2">
    <source>
        <dbReference type="Pfam" id="PF04987"/>
    </source>
</evidence>
<keyword evidence="1" id="KW-0256">Endoplasmic reticulum</keyword>
<dbReference type="PANTHER" id="PTHR12250">
    <property type="entry name" value="PHOSPHATIDYLINOSITOL GLYCAN, CLASS N"/>
    <property type="match status" value="1"/>
</dbReference>
<reference evidence="3 4" key="2">
    <citation type="submission" date="2018-11" db="EMBL/GenBank/DDBJ databases">
        <authorList>
            <consortium name="Pathogen Informatics"/>
        </authorList>
    </citation>
    <scope>NUCLEOTIDE SEQUENCE [LARGE SCALE GENOMIC DNA]</scope>
</reference>
<dbReference type="Pfam" id="PF04987">
    <property type="entry name" value="PigN"/>
    <property type="match status" value="1"/>
</dbReference>
<dbReference type="InterPro" id="IPR017852">
    <property type="entry name" value="GPI_EtnP_transferase_1_C"/>
</dbReference>
<comment type="function">
    <text evidence="1">Ethanolamine phosphate transferase involved in glycosylphosphatidylinositol-anchor biosynthesis. Transfers ethanolamine phosphate to the first alpha-1,4-linked mannose of the glycosylphosphatidylinositol precursor of GPI-anchor.</text>
</comment>
<feature type="transmembrane region" description="Helical" evidence="1">
    <location>
        <begin position="38"/>
        <end position="56"/>
    </location>
</feature>
<dbReference type="EMBL" id="UZAE01001833">
    <property type="protein sequence ID" value="VDN99105.1"/>
    <property type="molecule type" value="Genomic_DNA"/>
</dbReference>
<keyword evidence="1" id="KW-0808">Transferase</keyword>
<dbReference type="EC" id="2.-.-.-" evidence="1"/>
<dbReference type="InterPro" id="IPR007070">
    <property type="entry name" value="GPI_EtnP_transferase_1"/>
</dbReference>
<dbReference type="AlphaFoldDB" id="A0A0R3T859"/>
<dbReference type="WBParaSite" id="HNAJ_0000324701-mRNA-1">
    <property type="protein sequence ID" value="HNAJ_0000324701-mRNA-1"/>
    <property type="gene ID" value="HNAJ_0000324701"/>
</dbReference>
<dbReference type="GO" id="GO:0005789">
    <property type="term" value="C:endoplasmic reticulum membrane"/>
    <property type="evidence" value="ECO:0007669"/>
    <property type="project" value="UniProtKB-SubCell"/>
</dbReference>
<feature type="transmembrane region" description="Helical" evidence="1">
    <location>
        <begin position="106"/>
        <end position="124"/>
    </location>
</feature>
<feature type="domain" description="GPI ethanolamine phosphate transferase 1 C-terminal" evidence="2">
    <location>
        <begin position="2"/>
        <end position="432"/>
    </location>
</feature>
<organism evidence="5">
    <name type="scientific">Rodentolepis nana</name>
    <name type="common">Dwarf tapeworm</name>
    <name type="synonym">Hymenolepis nana</name>
    <dbReference type="NCBI Taxonomy" id="102285"/>
    <lineage>
        <taxon>Eukaryota</taxon>
        <taxon>Metazoa</taxon>
        <taxon>Spiralia</taxon>
        <taxon>Lophotrochozoa</taxon>
        <taxon>Platyhelminthes</taxon>
        <taxon>Cestoda</taxon>
        <taxon>Eucestoda</taxon>
        <taxon>Cyclophyllidea</taxon>
        <taxon>Hymenolepididae</taxon>
        <taxon>Rodentolepis</taxon>
    </lineage>
</organism>
<comment type="similarity">
    <text evidence="1">Belongs to the PIGG/PIGN/PIGO family. PIGN subfamily.</text>
</comment>
<keyword evidence="4" id="KW-1185">Reference proteome</keyword>
<feature type="transmembrane region" description="Helical" evidence="1">
    <location>
        <begin position="440"/>
        <end position="464"/>
    </location>
</feature>
<comment type="subcellular location">
    <subcellularLocation>
        <location evidence="1">Endoplasmic reticulum membrane</location>
        <topology evidence="1">Multi-pass membrane protein</topology>
    </subcellularLocation>
</comment>
<feature type="transmembrane region" description="Helical" evidence="1">
    <location>
        <begin position="192"/>
        <end position="215"/>
    </location>
</feature>
<evidence type="ECO:0000256" key="1">
    <source>
        <dbReference type="RuleBase" id="RU367138"/>
    </source>
</evidence>
<keyword evidence="1" id="KW-1133">Transmembrane helix</keyword>
<sequence length="478" mass="53314">MCIGISYAFWSLLLYLDTFGRSDVQSTPTKSINQHRPPAWILVLFTCTVFIFLGGLSRAFHQSPLRSFYQLLPLTLALILLLTPRYREDLSHLLQNALFSPASPSRGMFTKIVLLLFLLMEFALWGFIHRILLSFGGVLLGLWPYLDPTFITLQNRATLQRLWLVALCSSICILSAVLAVHKVFLKSDLSAAWLTSPSGLLVSGSAISGLLVFLVRNLVDWSIPIPILLHVISWILLVTSPMIALFGKTSTVCERLIGISLAFFIPFNLLNTFYEGFFFLALATTVFMWIWLESGLQLQEVFSLKSRPESINGSSKQGNDSQMTSFSLRRPFFYVFFVIYAFFGTGNIASINTFDPVSVYCFITVLSPPVMGALLIFKIICPIVVVGTSYALLGYVKSNTSATSSRQEITVLMIIANFLAVHFFAMLRDEGSWLDIGESISHYVIAMSIGLASVLLSHVGGWMLTSPWTSRHTDTKLS</sequence>
<keyword evidence="1" id="KW-0337">GPI-anchor biosynthesis</keyword>
<evidence type="ECO:0000313" key="4">
    <source>
        <dbReference type="Proteomes" id="UP000278807"/>
    </source>
</evidence>
<feature type="transmembrane region" description="Helical" evidence="1">
    <location>
        <begin position="221"/>
        <end position="245"/>
    </location>
</feature>
<comment type="caution">
    <text evidence="1">Lacks conserved residue(s) required for the propagation of feature annotation.</text>
</comment>
<feature type="transmembrane region" description="Helical" evidence="1">
    <location>
        <begin position="371"/>
        <end position="396"/>
    </location>
</feature>
<dbReference type="GO" id="GO:0006506">
    <property type="term" value="P:GPI anchor biosynthetic process"/>
    <property type="evidence" value="ECO:0007669"/>
    <property type="project" value="UniProtKB-UniPathway"/>
</dbReference>
<feature type="transmembrane region" description="Helical" evidence="1">
    <location>
        <begin position="332"/>
        <end position="351"/>
    </location>
</feature>
<accession>A0A0R3T859</accession>
<dbReference type="UniPathway" id="UPA00196"/>
<name>A0A0R3T859_RODNA</name>
<feature type="transmembrane region" description="Helical" evidence="1">
    <location>
        <begin position="252"/>
        <end position="270"/>
    </location>
</feature>
<keyword evidence="1" id="KW-0472">Membrane</keyword>
<evidence type="ECO:0000313" key="3">
    <source>
        <dbReference type="EMBL" id="VDN99105.1"/>
    </source>
</evidence>
<evidence type="ECO:0000313" key="5">
    <source>
        <dbReference type="WBParaSite" id="HNAJ_0000324701-mRNA-1"/>
    </source>
</evidence>
<feature type="transmembrane region" description="Helical" evidence="1">
    <location>
        <begin position="408"/>
        <end position="428"/>
    </location>
</feature>
<reference evidence="5" key="1">
    <citation type="submission" date="2017-02" db="UniProtKB">
        <authorList>
            <consortium name="WormBaseParasite"/>
        </authorList>
    </citation>
    <scope>IDENTIFICATION</scope>
</reference>